<dbReference type="EMBL" id="WTVA01000002">
    <property type="protein sequence ID" value="MZR21845.1"/>
    <property type="molecule type" value="Genomic_DNA"/>
</dbReference>
<name>A0A845MDT4_9PROT</name>
<keyword evidence="2" id="KW-0808">Transferase</keyword>
<dbReference type="PANTHER" id="PTHR42673">
    <property type="entry name" value="MALEYLACETOACETATE ISOMERASE"/>
    <property type="match status" value="1"/>
</dbReference>
<dbReference type="CDD" id="cd03043">
    <property type="entry name" value="GST_N_1"/>
    <property type="match status" value="1"/>
</dbReference>
<dbReference type="Pfam" id="PF13410">
    <property type="entry name" value="GST_C_2"/>
    <property type="match status" value="1"/>
</dbReference>
<evidence type="ECO:0000259" key="1">
    <source>
        <dbReference type="PROSITE" id="PS50404"/>
    </source>
</evidence>
<accession>A0A845MDT4</accession>
<keyword evidence="3" id="KW-1185">Reference proteome</keyword>
<feature type="domain" description="GST N-terminal" evidence="1">
    <location>
        <begin position="4"/>
        <end position="86"/>
    </location>
</feature>
<dbReference type="InterPro" id="IPR004045">
    <property type="entry name" value="Glutathione_S-Trfase_N"/>
</dbReference>
<evidence type="ECO:0000313" key="2">
    <source>
        <dbReference type="EMBL" id="MZR21845.1"/>
    </source>
</evidence>
<dbReference type="CDD" id="cd03194">
    <property type="entry name" value="GST_C_3"/>
    <property type="match status" value="1"/>
</dbReference>
<dbReference type="SFLD" id="SFLDS00019">
    <property type="entry name" value="Glutathione_Transferase_(cytos"/>
    <property type="match status" value="1"/>
</dbReference>
<reference evidence="2 3" key="1">
    <citation type="journal article" date="2014" name="Int. J. Syst. Evol. Microbiol.">
        <title>Sneathiella chungangensis sp. nov., isolated from a marine sand, and emended description of the genus Sneathiella.</title>
        <authorList>
            <person name="Siamphan C."/>
            <person name="Kim H."/>
            <person name="Lee J.S."/>
            <person name="Kim W."/>
        </authorList>
    </citation>
    <scope>NUCLEOTIDE SEQUENCE [LARGE SCALE GENOMIC DNA]</scope>
    <source>
        <strain evidence="2 3">KCTC 32476</strain>
    </source>
</reference>
<sequence length="220" mass="24963">MSDTILVIGNKRYSSWSLRGWLAARLSGLDFTEVLVPLYRADTPERLKEVNPKAPPKVPSLLIGDNAIWDTLAICEYLAERFPEAKLWPEDTFTRAHARSVVAEMHSSFAALRDHIPMDLSKHLAYEAQPADVAADIARICEIWRQCRADYSAAGPYLFGQISVADVFFAPVLVRFHSRSIPLDDVCQAYFDTLWALLEFVDWRSAAEKEEWVITDYGPK</sequence>
<dbReference type="GO" id="GO:0016034">
    <property type="term" value="F:maleylacetoacetate isomerase activity"/>
    <property type="evidence" value="ECO:0007669"/>
    <property type="project" value="TreeGrafter"/>
</dbReference>
<dbReference type="SUPFAM" id="SSF52833">
    <property type="entry name" value="Thioredoxin-like"/>
    <property type="match status" value="1"/>
</dbReference>
<dbReference type="PROSITE" id="PS50404">
    <property type="entry name" value="GST_NTER"/>
    <property type="match status" value="1"/>
</dbReference>
<proteinExistence type="predicted"/>
<dbReference type="Proteomes" id="UP000445696">
    <property type="component" value="Unassembled WGS sequence"/>
</dbReference>
<dbReference type="GO" id="GO:0006559">
    <property type="term" value="P:L-phenylalanine catabolic process"/>
    <property type="evidence" value="ECO:0007669"/>
    <property type="project" value="TreeGrafter"/>
</dbReference>
<dbReference type="InterPro" id="IPR036282">
    <property type="entry name" value="Glutathione-S-Trfase_C_sf"/>
</dbReference>
<dbReference type="Gene3D" id="1.20.1050.10">
    <property type="match status" value="1"/>
</dbReference>
<comment type="caution">
    <text evidence="2">The sequence shown here is derived from an EMBL/GenBank/DDBJ whole genome shotgun (WGS) entry which is preliminary data.</text>
</comment>
<dbReference type="SUPFAM" id="SSF47616">
    <property type="entry name" value="GST C-terminal domain-like"/>
    <property type="match status" value="1"/>
</dbReference>
<dbReference type="AlphaFoldDB" id="A0A845MDT4"/>
<organism evidence="2 3">
    <name type="scientific">Sneathiella chungangensis</name>
    <dbReference type="NCBI Taxonomy" id="1418234"/>
    <lineage>
        <taxon>Bacteria</taxon>
        <taxon>Pseudomonadati</taxon>
        <taxon>Pseudomonadota</taxon>
        <taxon>Alphaproteobacteria</taxon>
        <taxon>Sneathiellales</taxon>
        <taxon>Sneathiellaceae</taxon>
        <taxon>Sneathiella</taxon>
    </lineage>
</organism>
<protein>
    <submittedName>
        <fullName evidence="2">Glutathione S-transferase</fullName>
    </submittedName>
</protein>
<dbReference type="PANTHER" id="PTHR42673:SF4">
    <property type="entry name" value="MALEYLACETOACETATE ISOMERASE"/>
    <property type="match status" value="1"/>
</dbReference>
<dbReference type="GO" id="GO:0006749">
    <property type="term" value="P:glutathione metabolic process"/>
    <property type="evidence" value="ECO:0007669"/>
    <property type="project" value="TreeGrafter"/>
</dbReference>
<dbReference type="GO" id="GO:0004364">
    <property type="term" value="F:glutathione transferase activity"/>
    <property type="evidence" value="ECO:0007669"/>
    <property type="project" value="TreeGrafter"/>
</dbReference>
<dbReference type="InterPro" id="IPR036249">
    <property type="entry name" value="Thioredoxin-like_sf"/>
</dbReference>
<dbReference type="OrthoDB" id="9799538at2"/>
<dbReference type="RefSeq" id="WP_161338276.1">
    <property type="nucleotide sequence ID" value="NZ_JBHSDG010000001.1"/>
</dbReference>
<evidence type="ECO:0000313" key="3">
    <source>
        <dbReference type="Proteomes" id="UP000445696"/>
    </source>
</evidence>
<dbReference type="InterPro" id="IPR040079">
    <property type="entry name" value="Glutathione_S-Trfase"/>
</dbReference>
<dbReference type="Pfam" id="PF13409">
    <property type="entry name" value="GST_N_2"/>
    <property type="match status" value="1"/>
</dbReference>
<gene>
    <name evidence="2" type="ORF">GQF03_05840</name>
</gene>
<dbReference type="Gene3D" id="3.40.30.10">
    <property type="entry name" value="Glutaredoxin"/>
    <property type="match status" value="1"/>
</dbReference>